<evidence type="ECO:0000256" key="1">
    <source>
        <dbReference type="SAM" id="Phobius"/>
    </source>
</evidence>
<keyword evidence="1" id="KW-0472">Membrane</keyword>
<name>A0AA44BEL5_9CLOT</name>
<accession>A0AA44BEL5</accession>
<evidence type="ECO:0000259" key="2">
    <source>
        <dbReference type="Pfam" id="PF01882"/>
    </source>
</evidence>
<protein>
    <submittedName>
        <fullName evidence="3">DUF58 domain-containing protein</fullName>
    </submittedName>
</protein>
<reference evidence="3 4" key="1">
    <citation type="submission" date="2019-04" db="EMBL/GenBank/DDBJ databases">
        <title>Isachenkonia alkalipeptolytica gen. nov. sp. nov. a new anaerobic, alkiliphilic organothrophic bacterium capable to reduce synthesized ferrihydrite isolated from a soda lake.</title>
        <authorList>
            <person name="Toshchakov S.V."/>
            <person name="Zavarzina D.G."/>
            <person name="Zhilina T.N."/>
            <person name="Kostrikina N.A."/>
            <person name="Kublanov I.V."/>
        </authorList>
    </citation>
    <scope>NUCLEOTIDE SEQUENCE [LARGE SCALE GENOMIC DNA]</scope>
    <source>
        <strain evidence="3 4">Z-1701</strain>
    </source>
</reference>
<feature type="domain" description="DUF58" evidence="2">
    <location>
        <begin position="195"/>
        <end position="274"/>
    </location>
</feature>
<dbReference type="Proteomes" id="UP000449710">
    <property type="component" value="Unassembled WGS sequence"/>
</dbReference>
<keyword evidence="1" id="KW-0812">Transmembrane</keyword>
<dbReference type="AlphaFoldDB" id="A0AA44BEL5"/>
<organism evidence="3 4">
    <name type="scientific">Isachenkonia alkalipeptolytica</name>
    <dbReference type="NCBI Taxonomy" id="2565777"/>
    <lineage>
        <taxon>Bacteria</taxon>
        <taxon>Bacillati</taxon>
        <taxon>Bacillota</taxon>
        <taxon>Clostridia</taxon>
        <taxon>Eubacteriales</taxon>
        <taxon>Clostridiaceae</taxon>
        <taxon>Isachenkonia</taxon>
    </lineage>
</organism>
<dbReference type="PANTHER" id="PTHR34351">
    <property type="entry name" value="SLR1927 PROTEIN-RELATED"/>
    <property type="match status" value="1"/>
</dbReference>
<feature type="transmembrane region" description="Helical" evidence="1">
    <location>
        <begin position="29"/>
        <end position="52"/>
    </location>
</feature>
<keyword evidence="1" id="KW-1133">Transmembrane helix</keyword>
<dbReference type="RefSeq" id="WP_160722361.1">
    <property type="nucleotide sequence ID" value="NZ_SUMG01000016.1"/>
</dbReference>
<comment type="caution">
    <text evidence="3">The sequence shown here is derived from an EMBL/GenBank/DDBJ whole genome shotgun (WGS) entry which is preliminary data.</text>
</comment>
<dbReference type="EMBL" id="SUMG01000016">
    <property type="protein sequence ID" value="NBG89067.1"/>
    <property type="molecule type" value="Genomic_DNA"/>
</dbReference>
<evidence type="ECO:0000313" key="3">
    <source>
        <dbReference type="EMBL" id="NBG89067.1"/>
    </source>
</evidence>
<dbReference type="PANTHER" id="PTHR34351:SF2">
    <property type="entry name" value="DUF58 DOMAIN-CONTAINING PROTEIN"/>
    <property type="match status" value="1"/>
</dbReference>
<evidence type="ECO:0000313" key="4">
    <source>
        <dbReference type="Proteomes" id="UP000449710"/>
    </source>
</evidence>
<dbReference type="Pfam" id="PF01882">
    <property type="entry name" value="DUF58"/>
    <property type="match status" value="1"/>
</dbReference>
<keyword evidence="4" id="KW-1185">Reference proteome</keyword>
<dbReference type="InterPro" id="IPR002881">
    <property type="entry name" value="DUF58"/>
</dbReference>
<gene>
    <name evidence="3" type="ORF">ISALK_11260</name>
</gene>
<feature type="transmembrane region" description="Helical" evidence="1">
    <location>
        <begin position="7"/>
        <end position="23"/>
    </location>
</feature>
<sequence>MINNKKVLMLVGLLLLFAVVFVGGVMPYFIFYVFLLTLLFPVFHNLVVLGGLKGTVQMPKDSLYIGDQINLGYRLENRSIFYVPFLEVQSAISKRLTGKIDPPEITSMESKSDFVRGQSITLKRRGYYELGDIEIVLRDVFRLFSFKKRIATEGALLVYPEVINLSSFEITASQQLGELRVFDPAFEDKSRIASLRGYQEGDSMKRVHWSMTAKKGDIIVKNYENRGDTHVALIVDNEIHHYLRDEDRRLEDKVVDAALCMTNYCLTHNIKMTLDTQRGEFPLHITGHQKSDLKPFLEAFALFQGNGKQDFKAFMIPRLNTIPKGSTVIVVTPNLNKEMGAQGIQLKMNNLNPLFIVITDKKNKNGFVDPQVEKKLKQENISLYHIDYKTNIKEMLEAQNV</sequence>
<proteinExistence type="predicted"/>